<sequence>MTRTILLAIFTLGLTAQFIRPLNDALQEKSLLGGALLSLVAYIMYDAIQDLGRESRRSVEPLSIDTALDAAFKSRSVAISFIGYTSETFFSRLAGQLGALRNDPGTTRSINVRILIPDLSRETGLPCRMESNGTFSDDAEFRGYLFGKAADHARLLTWLTRLLNNEGIIHCTIEFRLYPGIPMCKLYVLNGGCALLGLYQVDSETEFPYEEPDRVLLDPKGGQVTMHAWEKSDGTQESENAVGGCARFFDGLWKISRVPEWP</sequence>
<dbReference type="EMBL" id="CP040916">
    <property type="protein sequence ID" value="QDQ15194.1"/>
    <property type="molecule type" value="Genomic_DNA"/>
</dbReference>
<dbReference type="Proteomes" id="UP000316806">
    <property type="component" value="Chromosome"/>
</dbReference>
<dbReference type="RefSeq" id="WP_144322397.1">
    <property type="nucleotide sequence ID" value="NZ_CP040916.1"/>
</dbReference>
<protein>
    <submittedName>
        <fullName evidence="1">Uncharacterized protein</fullName>
    </submittedName>
</protein>
<dbReference type="AlphaFoldDB" id="A0A516RHS5"/>
<organism evidence="1 2">
    <name type="scientific">Streptomyces spectabilis</name>
    <dbReference type="NCBI Taxonomy" id="68270"/>
    <lineage>
        <taxon>Bacteria</taxon>
        <taxon>Bacillati</taxon>
        <taxon>Actinomycetota</taxon>
        <taxon>Actinomycetes</taxon>
        <taxon>Kitasatosporales</taxon>
        <taxon>Streptomycetaceae</taxon>
        <taxon>Streptomyces</taxon>
    </lineage>
</organism>
<gene>
    <name evidence="1" type="ORF">FH965_35400</name>
</gene>
<evidence type="ECO:0000313" key="1">
    <source>
        <dbReference type="EMBL" id="QDQ15194.1"/>
    </source>
</evidence>
<reference evidence="1 2" key="1">
    <citation type="journal article" date="2019" name="J. Ind. Microbiol. Biotechnol.">
        <title>The complete genomic sequence of Streptomyces spectabilis NRRL-2792 and identification of secondary metabolite biosynthetic gene clusters.</title>
        <authorList>
            <person name="Sinha A."/>
            <person name="Phillips-Salemka S."/>
            <person name="Niraula T.A."/>
            <person name="Short K.A."/>
            <person name="Niraula N.P."/>
        </authorList>
    </citation>
    <scope>NUCLEOTIDE SEQUENCE [LARGE SCALE GENOMIC DNA]</scope>
    <source>
        <strain evidence="1 2">NRRL 2792</strain>
    </source>
</reference>
<proteinExistence type="predicted"/>
<accession>A0A516RHS5</accession>
<name>A0A516RHS5_STRST</name>
<evidence type="ECO:0000313" key="2">
    <source>
        <dbReference type="Proteomes" id="UP000316806"/>
    </source>
</evidence>